<dbReference type="AlphaFoldDB" id="A0A550JK77"/>
<reference evidence="1 2" key="1">
    <citation type="submission" date="2019-07" db="EMBL/GenBank/DDBJ databases">
        <title>Insights of Desulfuromonas acetexigens electromicrobiology.</title>
        <authorList>
            <person name="Katuri K."/>
            <person name="Sapireddy V."/>
            <person name="Shaw D.R."/>
            <person name="Saikaly P."/>
        </authorList>
    </citation>
    <scope>NUCLEOTIDE SEQUENCE [LARGE SCALE GENOMIC DNA]</scope>
    <source>
        <strain evidence="1 2">2873</strain>
    </source>
</reference>
<evidence type="ECO:0000313" key="1">
    <source>
        <dbReference type="EMBL" id="TRO83616.1"/>
    </source>
</evidence>
<protein>
    <submittedName>
        <fullName evidence="1">YkgJ family cysteine cluster protein</fullName>
    </submittedName>
</protein>
<dbReference type="InterPro" id="IPR005358">
    <property type="entry name" value="Puta_zinc/iron-chelating_dom"/>
</dbReference>
<dbReference type="RefSeq" id="WP_092052130.1">
    <property type="nucleotide sequence ID" value="NZ_FOJJ01000001.1"/>
</dbReference>
<comment type="caution">
    <text evidence="1">The sequence shown here is derived from an EMBL/GenBank/DDBJ whole genome shotgun (WGS) entry which is preliminary data.</text>
</comment>
<evidence type="ECO:0000313" key="2">
    <source>
        <dbReference type="Proteomes" id="UP000317155"/>
    </source>
</evidence>
<dbReference type="OrthoDB" id="9810361at2"/>
<keyword evidence="2" id="KW-1185">Reference proteome</keyword>
<name>A0A550JK77_9BACT</name>
<accession>A0A550JK77</accession>
<dbReference type="Pfam" id="PF03692">
    <property type="entry name" value="CxxCxxCC"/>
    <property type="match status" value="1"/>
</dbReference>
<dbReference type="Proteomes" id="UP000317155">
    <property type="component" value="Unassembled WGS sequence"/>
</dbReference>
<dbReference type="EMBL" id="VJVV01000001">
    <property type="protein sequence ID" value="TRO83616.1"/>
    <property type="molecule type" value="Genomic_DNA"/>
</dbReference>
<gene>
    <name evidence="1" type="ORF">FL622_00085</name>
</gene>
<sequence>MERLSNYRQLVARVDELCARIEGDFREGIFCRRGCDSCCRHLSLFPVEAAALTAALAEAPEGLATEIRERAREAAEDGPCPLLKDGACLLYAARPLICRTHGLPLLGRRDGERFIDYCPLNFQGMESLPASAVIDLETLNATLAAVNRLFVKESGGDEGRAEERITIARALRSDV</sequence>
<proteinExistence type="predicted"/>
<organism evidence="1 2">
    <name type="scientific">Trichloromonas acetexigens</name>
    <dbReference type="NCBI Taxonomy" id="38815"/>
    <lineage>
        <taxon>Bacteria</taxon>
        <taxon>Pseudomonadati</taxon>
        <taxon>Thermodesulfobacteriota</taxon>
        <taxon>Desulfuromonadia</taxon>
        <taxon>Desulfuromonadales</taxon>
        <taxon>Trichloromonadaceae</taxon>
        <taxon>Trichloromonas</taxon>
    </lineage>
</organism>